<name>A0A1I4HEF3_9RHOB</name>
<dbReference type="OrthoDB" id="5197601at2"/>
<evidence type="ECO:0000256" key="1">
    <source>
        <dbReference type="ARBA" id="ARBA00022723"/>
    </source>
</evidence>
<dbReference type="RefSeq" id="WP_093326022.1">
    <property type="nucleotide sequence ID" value="NZ_FOSZ01000012.1"/>
</dbReference>
<dbReference type="SUPFAM" id="SSF56529">
    <property type="entry name" value="FAH"/>
    <property type="match status" value="1"/>
</dbReference>
<gene>
    <name evidence="3" type="ORF">SAMN04488036_11242</name>
</gene>
<feature type="domain" description="Fumarylacetoacetase-like C-terminal" evidence="2">
    <location>
        <begin position="28"/>
        <end position="221"/>
    </location>
</feature>
<organism evidence="3 4">
    <name type="scientific">Shimia haliotis</name>
    <dbReference type="NCBI Taxonomy" id="1280847"/>
    <lineage>
        <taxon>Bacteria</taxon>
        <taxon>Pseudomonadati</taxon>
        <taxon>Pseudomonadota</taxon>
        <taxon>Alphaproteobacteria</taxon>
        <taxon>Rhodobacterales</taxon>
        <taxon>Roseobacteraceae</taxon>
    </lineage>
</organism>
<keyword evidence="1" id="KW-0479">Metal-binding</keyword>
<dbReference type="InterPro" id="IPR011234">
    <property type="entry name" value="Fumarylacetoacetase-like_C"/>
</dbReference>
<evidence type="ECO:0000313" key="4">
    <source>
        <dbReference type="Proteomes" id="UP000198851"/>
    </source>
</evidence>
<dbReference type="GO" id="GO:0018773">
    <property type="term" value="F:acetylpyruvate hydrolase activity"/>
    <property type="evidence" value="ECO:0007669"/>
    <property type="project" value="TreeGrafter"/>
</dbReference>
<evidence type="ECO:0000259" key="2">
    <source>
        <dbReference type="Pfam" id="PF01557"/>
    </source>
</evidence>
<keyword evidence="4" id="KW-1185">Reference proteome</keyword>
<dbReference type="InterPro" id="IPR036663">
    <property type="entry name" value="Fumarylacetoacetase_C_sf"/>
</dbReference>
<evidence type="ECO:0000313" key="3">
    <source>
        <dbReference type="EMBL" id="SFL39891.1"/>
    </source>
</evidence>
<dbReference type="STRING" id="1280847.SAMN04488036_11242"/>
<dbReference type="Proteomes" id="UP000198851">
    <property type="component" value="Unassembled WGS sequence"/>
</dbReference>
<accession>A0A1I4HEF3</accession>
<proteinExistence type="predicted"/>
<dbReference type="AlphaFoldDB" id="A0A1I4HEF3"/>
<keyword evidence="3" id="KW-0670">Pyruvate</keyword>
<sequence>MPSLLFDPLPVFAIPVKGRDSGFPVRRIFCVGRNYAAHAAEMGGEVDREAPWYFTKSVAHAVISGAEVPFPAGTDNYHHEMELAFGIGAEVKDATEVEAASAIFGYGCALDMTRRDRQQDGKDNRRPWSLGKDVENSAVFARMTPAAVFGGPASQRIHLEVDGEVRQDASLAEMVWSPVELVMHLSKFYTLVPGDVVMTGTPAGVGAVQAGQEITGGIDGLDPIGLTLLSS</sequence>
<dbReference type="Gene3D" id="3.90.850.10">
    <property type="entry name" value="Fumarylacetoacetase-like, C-terminal domain"/>
    <property type="match status" value="1"/>
</dbReference>
<protein>
    <submittedName>
        <fullName evidence="3">Fumarylpyruvate hydrolase</fullName>
    </submittedName>
</protein>
<reference evidence="4" key="1">
    <citation type="submission" date="2016-10" db="EMBL/GenBank/DDBJ databases">
        <authorList>
            <person name="Varghese N."/>
            <person name="Submissions S."/>
        </authorList>
    </citation>
    <scope>NUCLEOTIDE SEQUENCE [LARGE SCALE GENOMIC DNA]</scope>
    <source>
        <strain evidence="4">DSM 28453</strain>
    </source>
</reference>
<dbReference type="PANTHER" id="PTHR11820:SF90">
    <property type="entry name" value="FLUTATHIONE S-TRANSFERASE"/>
    <property type="match status" value="1"/>
</dbReference>
<dbReference type="EMBL" id="FOSZ01000012">
    <property type="protein sequence ID" value="SFL39891.1"/>
    <property type="molecule type" value="Genomic_DNA"/>
</dbReference>
<dbReference type="GO" id="GO:0046872">
    <property type="term" value="F:metal ion binding"/>
    <property type="evidence" value="ECO:0007669"/>
    <property type="project" value="UniProtKB-KW"/>
</dbReference>
<keyword evidence="3" id="KW-0378">Hydrolase</keyword>
<dbReference type="Pfam" id="PF01557">
    <property type="entry name" value="FAA_hydrolase"/>
    <property type="match status" value="1"/>
</dbReference>
<dbReference type="PANTHER" id="PTHR11820">
    <property type="entry name" value="ACYLPYRUVASE"/>
    <property type="match status" value="1"/>
</dbReference>